<gene>
    <name evidence="2" type="ORF">EV652_11952</name>
</gene>
<sequence length="622" mass="66188">MADPHVDDLIRTINQLVVADTNGRSMASGNQLPGVTNSNQRTLKALAESLDIPARLAPSPVAVVNRGSGEAYDQRPAIRAALTEVVASCANTLEPQSPPPEAADPNDRSRLGIAVSRAYAASATPRLFPNGGRDDLGVFSQPVLEGDTAAARALAVAIGARTAQRHEKVLTALVGAGRGAAAPAAARMLLDTKPGFATLPDPEQEAVVGLVAQQLETTFASRDQQRAAARELTEELENRREDVTGGAGAIDVASRLAAEQVQELHDFFDRLPESHPANQARAEKVAGAQVDRPESVDQLVRRIERTVGELTGTRHSMWNTDIQPQNGQSPDLTLRLTENQALALRELTENGQDGPLAPEDVTAAREGILVATSSHTRWAVPDSYSLRAEQAARSVAPRFTTIEQAVSTAFAEDHFNEIVDRNLPAGLAEQVRLPEAPRLDEKFAPAARGLANAIDVATERPAGETLRRMAGEGRAGMAMAAAEVVVADSAVEPVERPFAVRMIADEIDKRFDELPAQLESWSAGEQTGMWDRDVDDPHLYGQQVGRLAHRMAEIYGEDPGLAQRESVAADRAAAQQNSSARFAPGHDPAAAGFGGVKAPANSPSTSQAATTEQPKPRGLEGR</sequence>
<evidence type="ECO:0000313" key="3">
    <source>
        <dbReference type="Proteomes" id="UP000294508"/>
    </source>
</evidence>
<dbReference type="AlphaFoldDB" id="A0A4R2H1L7"/>
<name>A0A4R2H1L7_9ACTN</name>
<feature type="compositionally biased region" description="Polar residues" evidence="1">
    <location>
        <begin position="601"/>
        <end position="613"/>
    </location>
</feature>
<dbReference type="RefSeq" id="WP_132215022.1">
    <property type="nucleotide sequence ID" value="NZ_SLWN01000019.1"/>
</dbReference>
<evidence type="ECO:0000256" key="1">
    <source>
        <dbReference type="SAM" id="MobiDB-lite"/>
    </source>
</evidence>
<accession>A0A4R2H1L7</accession>
<comment type="caution">
    <text evidence="2">The sequence shown here is derived from an EMBL/GenBank/DDBJ whole genome shotgun (WGS) entry which is preliminary data.</text>
</comment>
<dbReference type="EMBL" id="SLWN01000019">
    <property type="protein sequence ID" value="TCO16863.1"/>
    <property type="molecule type" value="Genomic_DNA"/>
</dbReference>
<dbReference type="OrthoDB" id="3805042at2"/>
<reference evidence="2 3" key="1">
    <citation type="journal article" date="2015" name="Stand. Genomic Sci.">
        <title>Genomic Encyclopedia of Bacterial and Archaeal Type Strains, Phase III: the genomes of soil and plant-associated and newly described type strains.</title>
        <authorList>
            <person name="Whitman W.B."/>
            <person name="Woyke T."/>
            <person name="Klenk H.P."/>
            <person name="Zhou Y."/>
            <person name="Lilburn T.G."/>
            <person name="Beck B.J."/>
            <person name="De Vos P."/>
            <person name="Vandamme P."/>
            <person name="Eisen J.A."/>
            <person name="Garrity G."/>
            <person name="Hugenholtz P."/>
            <person name="Kyrpides N.C."/>
        </authorList>
    </citation>
    <scope>NUCLEOTIDE SEQUENCE [LARGE SCALE GENOMIC DNA]</scope>
    <source>
        <strain evidence="2 3">VKM Ac-2572</strain>
    </source>
</reference>
<organism evidence="2 3">
    <name type="scientific">Kribbella steppae</name>
    <dbReference type="NCBI Taxonomy" id="2512223"/>
    <lineage>
        <taxon>Bacteria</taxon>
        <taxon>Bacillati</taxon>
        <taxon>Actinomycetota</taxon>
        <taxon>Actinomycetes</taxon>
        <taxon>Propionibacteriales</taxon>
        <taxon>Kribbellaceae</taxon>
        <taxon>Kribbella</taxon>
    </lineage>
</organism>
<keyword evidence="3" id="KW-1185">Reference proteome</keyword>
<evidence type="ECO:0000313" key="2">
    <source>
        <dbReference type="EMBL" id="TCO16863.1"/>
    </source>
</evidence>
<protein>
    <submittedName>
        <fullName evidence="2">Uncharacterized protein</fullName>
    </submittedName>
</protein>
<feature type="region of interest" description="Disordered" evidence="1">
    <location>
        <begin position="563"/>
        <end position="622"/>
    </location>
</feature>
<proteinExistence type="predicted"/>
<dbReference type="Proteomes" id="UP000294508">
    <property type="component" value="Unassembled WGS sequence"/>
</dbReference>